<comment type="caution">
    <text evidence="1">The sequence shown here is derived from an EMBL/GenBank/DDBJ whole genome shotgun (WGS) entry which is preliminary data.</text>
</comment>
<dbReference type="RefSeq" id="WP_341596999.1">
    <property type="nucleotide sequence ID" value="NZ_JBAKAZ010000012.1"/>
</dbReference>
<dbReference type="Proteomes" id="UP001369082">
    <property type="component" value="Unassembled WGS sequence"/>
</dbReference>
<reference evidence="1 2" key="1">
    <citation type="submission" date="2024-02" db="EMBL/GenBank/DDBJ databases">
        <title>Bacteria isolated from the canopy kelp, Nereocystis luetkeana.</title>
        <authorList>
            <person name="Pfister C.A."/>
            <person name="Younker I.T."/>
            <person name="Light S.H."/>
        </authorList>
    </citation>
    <scope>NUCLEOTIDE SEQUENCE [LARGE SCALE GENOMIC DNA]</scope>
    <source>
        <strain evidence="1 2">TI.1.05</strain>
    </source>
</reference>
<dbReference type="EMBL" id="JBAKAZ010000012">
    <property type="protein sequence ID" value="MEL0628986.1"/>
    <property type="molecule type" value="Genomic_DNA"/>
</dbReference>
<dbReference type="SUPFAM" id="SSF48452">
    <property type="entry name" value="TPR-like"/>
    <property type="match status" value="1"/>
</dbReference>
<gene>
    <name evidence="1" type="ORF">V6256_05130</name>
</gene>
<accession>A0ABU9GNX0</accession>
<protein>
    <recommendedName>
        <fullName evidence="3">Tetratricopeptide repeat protein</fullName>
    </recommendedName>
</protein>
<name>A0ABU9GNX0_9GAMM</name>
<dbReference type="InterPro" id="IPR011990">
    <property type="entry name" value="TPR-like_helical_dom_sf"/>
</dbReference>
<organism evidence="1 2">
    <name type="scientific">Psychromonas aquatilis</name>
    <dbReference type="NCBI Taxonomy" id="2005072"/>
    <lineage>
        <taxon>Bacteria</taxon>
        <taxon>Pseudomonadati</taxon>
        <taxon>Pseudomonadota</taxon>
        <taxon>Gammaproteobacteria</taxon>
        <taxon>Alteromonadales</taxon>
        <taxon>Psychromonadaceae</taxon>
        <taxon>Psychromonas</taxon>
    </lineage>
</organism>
<evidence type="ECO:0000313" key="1">
    <source>
        <dbReference type="EMBL" id="MEL0628986.1"/>
    </source>
</evidence>
<evidence type="ECO:0000313" key="2">
    <source>
        <dbReference type="Proteomes" id="UP001369082"/>
    </source>
</evidence>
<keyword evidence="2" id="KW-1185">Reference proteome</keyword>
<proteinExistence type="predicted"/>
<sequence length="139" mass="16489">MEKWQRLMKTGNEHYQMKQWEEAIYHYNQSITLLEDQEFLTGKDSLQSIQAWVCGYHNLAKTYEQQGLIQRCRDMLIIPFMKLNNISNQPYASPEMQLTIHRSLKVTLLPLLTFANNYPNESQFIDQLLKDINNPQSIH</sequence>
<evidence type="ECO:0008006" key="3">
    <source>
        <dbReference type="Google" id="ProtNLM"/>
    </source>
</evidence>
<dbReference type="Gene3D" id="1.25.40.10">
    <property type="entry name" value="Tetratricopeptide repeat domain"/>
    <property type="match status" value="1"/>
</dbReference>